<evidence type="ECO:0000256" key="2">
    <source>
        <dbReference type="ARBA" id="ARBA00022475"/>
    </source>
</evidence>
<feature type="transmembrane region" description="Helical" evidence="8">
    <location>
        <begin position="15"/>
        <end position="36"/>
    </location>
</feature>
<feature type="transmembrane region" description="Helical" evidence="8">
    <location>
        <begin position="324"/>
        <end position="344"/>
    </location>
</feature>
<dbReference type="RefSeq" id="WP_029632731.1">
    <property type="nucleotide sequence ID" value="NZ_JACJTA010000024.1"/>
</dbReference>
<organism evidence="10 11">
    <name type="scientific">Scytonema hofmannii FACHB-248</name>
    <dbReference type="NCBI Taxonomy" id="1842502"/>
    <lineage>
        <taxon>Bacteria</taxon>
        <taxon>Bacillati</taxon>
        <taxon>Cyanobacteriota</taxon>
        <taxon>Cyanophyceae</taxon>
        <taxon>Nostocales</taxon>
        <taxon>Scytonemataceae</taxon>
        <taxon>Scytonema</taxon>
    </lineage>
</organism>
<dbReference type="PANTHER" id="PTHR33908">
    <property type="entry name" value="MANNOSYLTRANSFERASE YKCB-RELATED"/>
    <property type="match status" value="1"/>
</dbReference>
<evidence type="ECO:0000313" key="11">
    <source>
        <dbReference type="Proteomes" id="UP000660380"/>
    </source>
</evidence>
<feature type="transmembrane region" description="Helical" evidence="8">
    <location>
        <begin position="414"/>
        <end position="435"/>
    </location>
</feature>
<feature type="transmembrane region" description="Helical" evidence="8">
    <location>
        <begin position="186"/>
        <end position="206"/>
    </location>
</feature>
<dbReference type="PANTHER" id="PTHR33908:SF3">
    <property type="entry name" value="UNDECAPRENYL PHOSPHATE-ALPHA-4-AMINO-4-DEOXY-L-ARABINOSE ARABINOSYL TRANSFERASE"/>
    <property type="match status" value="1"/>
</dbReference>
<protein>
    <submittedName>
        <fullName evidence="10">Glycosyltransferase family 39 protein</fullName>
    </submittedName>
</protein>
<dbReference type="InterPro" id="IPR050297">
    <property type="entry name" value="LipidA_mod_glycosyltrf_83"/>
</dbReference>
<evidence type="ECO:0000256" key="7">
    <source>
        <dbReference type="ARBA" id="ARBA00023136"/>
    </source>
</evidence>
<keyword evidence="2" id="KW-1003">Cell membrane</keyword>
<reference evidence="10 11" key="1">
    <citation type="journal article" date="2020" name="ISME J.">
        <title>Comparative genomics reveals insights into cyanobacterial evolution and habitat adaptation.</title>
        <authorList>
            <person name="Chen M.Y."/>
            <person name="Teng W.K."/>
            <person name="Zhao L."/>
            <person name="Hu C.X."/>
            <person name="Zhou Y.K."/>
            <person name="Han B.P."/>
            <person name="Song L.R."/>
            <person name="Shu W.S."/>
        </authorList>
    </citation>
    <scope>NUCLEOTIDE SEQUENCE [LARGE SCALE GENOMIC DNA]</scope>
    <source>
        <strain evidence="10 11">FACHB-248</strain>
    </source>
</reference>
<feature type="transmembrane region" description="Helical" evidence="8">
    <location>
        <begin position="441"/>
        <end position="460"/>
    </location>
</feature>
<evidence type="ECO:0000256" key="5">
    <source>
        <dbReference type="ARBA" id="ARBA00022692"/>
    </source>
</evidence>
<proteinExistence type="predicted"/>
<keyword evidence="5 8" id="KW-0812">Transmembrane</keyword>
<accession>A0ABR8GQP2</accession>
<gene>
    <name evidence="10" type="ORF">H6G81_13595</name>
</gene>
<feature type="transmembrane region" description="Helical" evidence="8">
    <location>
        <begin position="94"/>
        <end position="112"/>
    </location>
</feature>
<dbReference type="InterPro" id="IPR038731">
    <property type="entry name" value="RgtA/B/C-like"/>
</dbReference>
<feature type="transmembrane region" description="Helical" evidence="8">
    <location>
        <begin position="218"/>
        <end position="236"/>
    </location>
</feature>
<comment type="subcellular location">
    <subcellularLocation>
        <location evidence="1">Cell membrane</location>
        <topology evidence="1">Multi-pass membrane protein</topology>
    </subcellularLocation>
</comment>
<evidence type="ECO:0000256" key="3">
    <source>
        <dbReference type="ARBA" id="ARBA00022676"/>
    </source>
</evidence>
<feature type="transmembrane region" description="Helical" evidence="8">
    <location>
        <begin position="268"/>
        <end position="292"/>
    </location>
</feature>
<evidence type="ECO:0000259" key="9">
    <source>
        <dbReference type="Pfam" id="PF13231"/>
    </source>
</evidence>
<dbReference type="Proteomes" id="UP000660380">
    <property type="component" value="Unassembled WGS sequence"/>
</dbReference>
<dbReference type="EMBL" id="JACJTA010000024">
    <property type="protein sequence ID" value="MBD2605536.1"/>
    <property type="molecule type" value="Genomic_DNA"/>
</dbReference>
<keyword evidence="7 8" id="KW-0472">Membrane</keyword>
<keyword evidence="4" id="KW-0808">Transferase</keyword>
<feature type="transmembrane region" description="Helical" evidence="8">
    <location>
        <begin position="472"/>
        <end position="496"/>
    </location>
</feature>
<keyword evidence="6 8" id="KW-1133">Transmembrane helix</keyword>
<keyword evidence="11" id="KW-1185">Reference proteome</keyword>
<comment type="caution">
    <text evidence="10">The sequence shown here is derived from an EMBL/GenBank/DDBJ whole genome shotgun (WGS) entry which is preliminary data.</text>
</comment>
<evidence type="ECO:0000256" key="6">
    <source>
        <dbReference type="ARBA" id="ARBA00022989"/>
    </source>
</evidence>
<keyword evidence="3" id="KW-0328">Glycosyltransferase</keyword>
<name>A0ABR8GQP2_9CYAN</name>
<sequence>MKYQIKNFYLFWQQIHLWEGFTCISLLVWILPLLLFNSGNSSLMAHDEGLYAWRSRVMFESGDWINPWSEPHHKTPGPYWLIASSYKLFGISDASVRLPSMIAGILSILLLYEIGKILLGKKLAWLAAAILSVEFLWLQYCRLGTPDVPMIFLVLLAIWSLLKAELHPKYRSSYSFIAGLSFGLGFLVRSFMIFLPIVALLPYLIAEHRRHRHLTNPMFYLGFAVGLIPTLSWIWLSWERFGNNSFEQLFRFVFRLGSNDRGDHGMLFYLWNVPAKAFPWFFFALLGLILLLRRPIPRYQLILVGFPLVLFAELSIFSTRLPHYSLALYPFIALLASIGLDWLGGIFSKGTFWRQGDKGTRRTRGTRETRGNLLPHLSPLTYSCTDVIHRVSSRDAINRVSTPLYLEIPRNLSYAFGGLGLLLVLAGMVALGVGGVEIRKYASIILALGLGWLILPLVWIGRYRFGQKFLTARYWMAGWLIPAWLALAVASFNGFIGDYNPDVRAFLEQRAIAQILQTNPINFVQVGGKTGVLLNFYTPHHGKQVQQVSELSAGSYAWISAKQPALSTPYRVLGTVQKYQLIQLGNGE</sequence>
<dbReference type="Pfam" id="PF13231">
    <property type="entry name" value="PMT_2"/>
    <property type="match status" value="1"/>
</dbReference>
<evidence type="ECO:0000256" key="4">
    <source>
        <dbReference type="ARBA" id="ARBA00022679"/>
    </source>
</evidence>
<evidence type="ECO:0000313" key="10">
    <source>
        <dbReference type="EMBL" id="MBD2605536.1"/>
    </source>
</evidence>
<feature type="transmembrane region" description="Helical" evidence="8">
    <location>
        <begin position="299"/>
        <end position="318"/>
    </location>
</feature>
<evidence type="ECO:0000256" key="1">
    <source>
        <dbReference type="ARBA" id="ARBA00004651"/>
    </source>
</evidence>
<feature type="domain" description="Glycosyltransferase RgtA/B/C/D-like" evidence="9">
    <location>
        <begin position="74"/>
        <end position="235"/>
    </location>
</feature>
<evidence type="ECO:0000256" key="8">
    <source>
        <dbReference type="SAM" id="Phobius"/>
    </source>
</evidence>
<feature type="transmembrane region" description="Helical" evidence="8">
    <location>
        <begin position="148"/>
        <end position="166"/>
    </location>
</feature>